<gene>
    <name evidence="8" type="ORF">G8759_13010</name>
</gene>
<dbReference type="PANTHER" id="PTHR34218:SF3">
    <property type="entry name" value="ACYL-HOMOSERINE LACTONE ACYLASE PVDQ"/>
    <property type="match status" value="1"/>
</dbReference>
<evidence type="ECO:0000256" key="5">
    <source>
        <dbReference type="PIRSR" id="PIRSR001227-1"/>
    </source>
</evidence>
<dbReference type="PANTHER" id="PTHR34218">
    <property type="entry name" value="PEPTIDASE S45 PENICILLIN AMIDASE"/>
    <property type="match status" value="1"/>
</dbReference>
<dbReference type="AlphaFoldDB" id="A0A6G9ALY0"/>
<dbReference type="PIRSF" id="PIRSF001227">
    <property type="entry name" value="Pen_acylase"/>
    <property type="match status" value="1"/>
</dbReference>
<evidence type="ECO:0000256" key="6">
    <source>
        <dbReference type="PIRSR" id="PIRSR001227-2"/>
    </source>
</evidence>
<dbReference type="Gene3D" id="1.10.439.10">
    <property type="entry name" value="Penicillin Amidohydrolase, domain 1"/>
    <property type="match status" value="1"/>
</dbReference>
<sequence>MHYKVYSLFIFFGLWVSSAVAQSTFSTQEVKSLQKQAKGIEIVKDTYGVPHVYAKTDADAVFGEMYIQCDEFFDKVENSLITRLGRLSETEGEGSIYKDLWTRMFIDSTQAVQLYHKTPDWLKKLCDAYAGGINYYLITHPAVKPKLLTRVEPWMILMNNVPAMGGSNVSEADFKAFYLKEAAQLSTGSRSFTAEPPKNDGSNGFALAPSRTQSKKAMLFINPHAEYYGRIEIHLVSDEGLNSYGAPFLGQFNIFQGFNEFCGWMHPVSLSDAKDLYAENVEWKKGKLVYRYNGIWKPVDSTTHELRYKKGDTWATKRFVTYRTHHGPVVYATATRWIALKTYEPNIELLGMNWLKMKARNMKEFSSAINARAMVGSNIVYADKDGNIAYWHGNFVPKKNPLLDWRRPVDGTTSATEWQGTHDLKEIPQYINPANGWIQNCNSTPLYATGVLDTVMLKLPTYMLPDGHTPRAVHAVRVLTPLKNATMDDVIKASYDGYLPSGERFIPGLIASYNSTANDSLKAKLAQPIETLKKWDFKTDTNSVATTLTVHWLEKIIQLDMARLAKPATTEEQYSLTNGAAVTTEFISPLEQLTALAQVVAELEKEFGTWQVGWGMDNRFQRTTDKEPSDDKLSWGVPATPGFMGSLNAYVSKKSPKTHKRYGITGNTFVAAVEFGDKLRAKTILTGGASSDPASPHYIDQVKGYIDGTYKEIYFYKDDVYKHAEKIYHPGDIQ</sequence>
<dbReference type="GO" id="GO:0016811">
    <property type="term" value="F:hydrolase activity, acting on carbon-nitrogen (but not peptide) bonds, in linear amides"/>
    <property type="evidence" value="ECO:0007669"/>
    <property type="project" value="InterPro"/>
</dbReference>
<dbReference type="InterPro" id="IPR043147">
    <property type="entry name" value="Penicillin_amidase_A-knob"/>
</dbReference>
<dbReference type="KEGG" id="spib:G8759_13010"/>
<dbReference type="InterPro" id="IPR043146">
    <property type="entry name" value="Penicillin_amidase_N_B-knob"/>
</dbReference>
<evidence type="ECO:0000313" key="8">
    <source>
        <dbReference type="EMBL" id="QIP13481.1"/>
    </source>
</evidence>
<dbReference type="EMBL" id="CP050063">
    <property type="protein sequence ID" value="QIP13481.1"/>
    <property type="molecule type" value="Genomic_DNA"/>
</dbReference>
<comment type="cofactor">
    <cofactor evidence="6">
        <name>Ca(2+)</name>
        <dbReference type="ChEBI" id="CHEBI:29108"/>
    </cofactor>
    <text evidence="6">Binds 1 Ca(2+) ion per dimer.</text>
</comment>
<evidence type="ECO:0000256" key="3">
    <source>
        <dbReference type="ARBA" id="ARBA00022801"/>
    </source>
</evidence>
<dbReference type="GO" id="GO:0017000">
    <property type="term" value="P:antibiotic biosynthetic process"/>
    <property type="evidence" value="ECO:0007669"/>
    <property type="project" value="InterPro"/>
</dbReference>
<feature type="active site" description="Nucleophile" evidence="5">
    <location>
        <position position="202"/>
    </location>
</feature>
<proteinExistence type="inferred from homology"/>
<feature type="binding site" evidence="6">
    <location>
        <position position="275"/>
    </location>
    <ligand>
        <name>Ca(2+)</name>
        <dbReference type="ChEBI" id="CHEBI:29108"/>
    </ligand>
</feature>
<keyword evidence="3" id="KW-0378">Hydrolase</keyword>
<dbReference type="Proteomes" id="UP000501802">
    <property type="component" value="Chromosome"/>
</dbReference>
<feature type="signal peptide" evidence="7">
    <location>
        <begin position="1"/>
        <end position="21"/>
    </location>
</feature>
<feature type="binding site" evidence="6">
    <location>
        <position position="171"/>
    </location>
    <ligand>
        <name>Ca(2+)</name>
        <dbReference type="ChEBI" id="CHEBI:29108"/>
    </ligand>
</feature>
<dbReference type="SUPFAM" id="SSF56235">
    <property type="entry name" value="N-terminal nucleophile aminohydrolases (Ntn hydrolases)"/>
    <property type="match status" value="1"/>
</dbReference>
<keyword evidence="6" id="KW-0479">Metal-binding</keyword>
<keyword evidence="2 7" id="KW-0732">Signal</keyword>
<keyword evidence="9" id="KW-1185">Reference proteome</keyword>
<dbReference type="Pfam" id="PF01804">
    <property type="entry name" value="Penicil_amidase"/>
    <property type="match status" value="1"/>
</dbReference>
<name>A0A6G9ALY0_9BACT</name>
<evidence type="ECO:0000256" key="7">
    <source>
        <dbReference type="SAM" id="SignalP"/>
    </source>
</evidence>
<feature type="binding site" evidence="6">
    <location>
        <position position="272"/>
    </location>
    <ligand>
        <name>Ca(2+)</name>
        <dbReference type="ChEBI" id="CHEBI:29108"/>
    </ligand>
</feature>
<organism evidence="8 9">
    <name type="scientific">Spirosoma aureum</name>
    <dbReference type="NCBI Taxonomy" id="2692134"/>
    <lineage>
        <taxon>Bacteria</taxon>
        <taxon>Pseudomonadati</taxon>
        <taxon>Bacteroidota</taxon>
        <taxon>Cytophagia</taxon>
        <taxon>Cytophagales</taxon>
        <taxon>Cytophagaceae</taxon>
        <taxon>Spirosoma</taxon>
    </lineage>
</organism>
<dbReference type="GO" id="GO:0046872">
    <property type="term" value="F:metal ion binding"/>
    <property type="evidence" value="ECO:0007669"/>
    <property type="project" value="UniProtKB-KW"/>
</dbReference>
<dbReference type="Gene3D" id="1.10.1400.10">
    <property type="match status" value="1"/>
</dbReference>
<evidence type="ECO:0000256" key="4">
    <source>
        <dbReference type="ARBA" id="ARBA00023145"/>
    </source>
</evidence>
<feature type="chain" id="PRO_5026067659" evidence="7">
    <location>
        <begin position="22"/>
        <end position="734"/>
    </location>
</feature>
<dbReference type="InterPro" id="IPR029055">
    <property type="entry name" value="Ntn_hydrolases_N"/>
</dbReference>
<dbReference type="RefSeq" id="WP_167208589.1">
    <property type="nucleotide sequence ID" value="NZ_CP050063.1"/>
</dbReference>
<reference evidence="8 9" key="1">
    <citation type="submission" date="2020-03" db="EMBL/GenBank/DDBJ databases">
        <authorList>
            <person name="Kim M.K."/>
        </authorList>
    </citation>
    <scope>NUCLEOTIDE SEQUENCE [LARGE SCALE GENOMIC DNA]</scope>
    <source>
        <strain evidence="8 9">BT328</strain>
    </source>
</reference>
<keyword evidence="6" id="KW-0106">Calcium</keyword>
<evidence type="ECO:0000256" key="1">
    <source>
        <dbReference type="ARBA" id="ARBA00006586"/>
    </source>
</evidence>
<dbReference type="InterPro" id="IPR002692">
    <property type="entry name" value="S45"/>
</dbReference>
<keyword evidence="4" id="KW-0865">Zymogen</keyword>
<protein>
    <submittedName>
        <fullName evidence="8">Penicillin acylase family protein</fullName>
    </submittedName>
</protein>
<accession>A0A6G9ALY0</accession>
<dbReference type="Gene3D" id="3.60.20.10">
    <property type="entry name" value="Glutamine Phosphoribosylpyrophosphate, subunit 1, domain 1"/>
    <property type="match status" value="1"/>
</dbReference>
<evidence type="ECO:0000256" key="2">
    <source>
        <dbReference type="ARBA" id="ARBA00022729"/>
    </source>
</evidence>
<dbReference type="InterPro" id="IPR023343">
    <property type="entry name" value="Penicillin_amidase_dom1"/>
</dbReference>
<dbReference type="InterPro" id="IPR014395">
    <property type="entry name" value="Pen/GL7ACA/AHL_acylase"/>
</dbReference>
<comment type="similarity">
    <text evidence="1">Belongs to the peptidase S45 family.</text>
</comment>
<dbReference type="Gene3D" id="2.30.120.10">
    <property type="match status" value="1"/>
</dbReference>
<evidence type="ECO:0000313" key="9">
    <source>
        <dbReference type="Proteomes" id="UP000501802"/>
    </source>
</evidence>